<proteinExistence type="predicted"/>
<dbReference type="NCBIfam" id="NF033855">
    <property type="entry name" value="tRNA_MNMC2"/>
    <property type="match status" value="1"/>
</dbReference>
<comment type="caution">
    <text evidence="2">The sequence shown here is derived from an EMBL/GenBank/DDBJ whole genome shotgun (WGS) entry which is preliminary data.</text>
</comment>
<dbReference type="PANTHER" id="PTHR39963:SF1">
    <property type="entry name" value="MNMC-LIKE METHYLTRANSFERASE DOMAIN-CONTAINING PROTEIN"/>
    <property type="match status" value="1"/>
</dbReference>
<reference evidence="2 3" key="1">
    <citation type="submission" date="2019-04" db="EMBL/GenBank/DDBJ databases">
        <title>Draft genome sequence of Robertkochia marina CC-AMO-30D.</title>
        <authorList>
            <person name="Hameed A."/>
            <person name="Lin S.-Y."/>
            <person name="Shahina M."/>
            <person name="Lai W.-A."/>
            <person name="Young C.-C."/>
        </authorList>
    </citation>
    <scope>NUCLEOTIDE SEQUENCE [LARGE SCALE GENOMIC DNA]</scope>
    <source>
        <strain evidence="2 3">CC-AMO-30D</strain>
    </source>
</reference>
<keyword evidence="2" id="KW-0489">Methyltransferase</keyword>
<dbReference type="SUPFAM" id="SSF53335">
    <property type="entry name" value="S-adenosyl-L-methionine-dependent methyltransferases"/>
    <property type="match status" value="1"/>
</dbReference>
<dbReference type="AlphaFoldDB" id="A0A4S3M1M7"/>
<feature type="domain" description="MnmC-like methyltransferase" evidence="1">
    <location>
        <begin position="144"/>
        <end position="224"/>
    </location>
</feature>
<dbReference type="GO" id="GO:0004808">
    <property type="term" value="F:tRNA (5-methylaminomethyl-2-thiouridylate)(34)-methyltransferase activity"/>
    <property type="evidence" value="ECO:0007669"/>
    <property type="project" value="InterPro"/>
</dbReference>
<dbReference type="InterPro" id="IPR008471">
    <property type="entry name" value="MnmC-like_methylTransf"/>
</dbReference>
<dbReference type="InterPro" id="IPR047785">
    <property type="entry name" value="tRNA_MNMC2"/>
</dbReference>
<dbReference type="InterPro" id="IPR029063">
    <property type="entry name" value="SAM-dependent_MTases_sf"/>
</dbReference>
<protein>
    <submittedName>
        <fullName evidence="2">SAM-dependent methyltransferase</fullName>
    </submittedName>
</protein>
<evidence type="ECO:0000313" key="3">
    <source>
        <dbReference type="Proteomes" id="UP000305939"/>
    </source>
</evidence>
<dbReference type="EMBL" id="SSMC01000002">
    <property type="protein sequence ID" value="THD67355.1"/>
    <property type="molecule type" value="Genomic_DNA"/>
</dbReference>
<keyword evidence="3" id="KW-1185">Reference proteome</keyword>
<dbReference type="OrthoDB" id="9786494at2"/>
<evidence type="ECO:0000259" key="1">
    <source>
        <dbReference type="Pfam" id="PF05430"/>
    </source>
</evidence>
<dbReference type="Pfam" id="PF05430">
    <property type="entry name" value="Methyltransf_30"/>
    <property type="match status" value="1"/>
</dbReference>
<gene>
    <name evidence="2" type="ORF">E7Z59_06750</name>
</gene>
<name>A0A4S3M1M7_9FLAO</name>
<dbReference type="Gene3D" id="3.40.50.150">
    <property type="entry name" value="Vaccinia Virus protein VP39"/>
    <property type="match status" value="1"/>
</dbReference>
<accession>A0A4S3M1M7</accession>
<dbReference type="GO" id="GO:0032259">
    <property type="term" value="P:methylation"/>
    <property type="evidence" value="ECO:0007669"/>
    <property type="project" value="UniProtKB-KW"/>
</dbReference>
<organism evidence="2 3">
    <name type="scientific">Robertkochia marina</name>
    <dbReference type="NCBI Taxonomy" id="1227945"/>
    <lineage>
        <taxon>Bacteria</taxon>
        <taxon>Pseudomonadati</taxon>
        <taxon>Bacteroidota</taxon>
        <taxon>Flavobacteriia</taxon>
        <taxon>Flavobacteriales</taxon>
        <taxon>Flavobacteriaceae</taxon>
        <taxon>Robertkochia</taxon>
    </lineage>
</organism>
<evidence type="ECO:0000313" key="2">
    <source>
        <dbReference type="EMBL" id="THD67355.1"/>
    </source>
</evidence>
<dbReference type="GO" id="GO:0016645">
    <property type="term" value="F:oxidoreductase activity, acting on the CH-NH group of donors"/>
    <property type="evidence" value="ECO:0007669"/>
    <property type="project" value="InterPro"/>
</dbReference>
<keyword evidence="2" id="KW-0808">Transferase</keyword>
<dbReference type="RefSeq" id="WP_136335562.1">
    <property type="nucleotide sequence ID" value="NZ_QXMP01000009.1"/>
</dbReference>
<dbReference type="PANTHER" id="PTHR39963">
    <property type="entry name" value="SLL0983 PROTEIN"/>
    <property type="match status" value="1"/>
</dbReference>
<dbReference type="Proteomes" id="UP000305939">
    <property type="component" value="Unassembled WGS sequence"/>
</dbReference>
<sequence>MQRKIIKTADGSTTIYLEDWDEHYHSRHGAIQEAFHVFIRMGLEPAIEKFNGNMRIMEIGFGTGLNAYITLLEALMLGLKISYTGVEAYPVEAEEWTKLNYGEELQVAPEFAGLFEKLHLTPWETPEELAPEFSLLKRKQFFQDIDEKATTDLIYFDAFGARVQPELWEQNIFQRMYDALVPGGILVTYAAKGSVRRAMKAVGFNVEKLPGPPGKREMMRAVKPAE</sequence>